<evidence type="ECO:0000256" key="1">
    <source>
        <dbReference type="ARBA" id="ARBA00004429"/>
    </source>
</evidence>
<feature type="transmembrane region" description="Helical" evidence="9">
    <location>
        <begin position="125"/>
        <end position="152"/>
    </location>
</feature>
<keyword evidence="6 9" id="KW-1133">Transmembrane helix</keyword>
<keyword evidence="3" id="KW-1003">Cell membrane</keyword>
<evidence type="ECO:0000313" key="10">
    <source>
        <dbReference type="EMBL" id="RJF74362.1"/>
    </source>
</evidence>
<feature type="transmembrane region" description="Helical" evidence="9">
    <location>
        <begin position="191"/>
        <end position="214"/>
    </location>
</feature>
<dbReference type="GO" id="GO:0005886">
    <property type="term" value="C:plasma membrane"/>
    <property type="evidence" value="ECO:0007669"/>
    <property type="project" value="UniProtKB-SubCell"/>
</dbReference>
<dbReference type="PANTHER" id="PTHR30574:SF1">
    <property type="entry name" value="SULPHUR TRANSPORT DOMAIN-CONTAINING PROTEIN"/>
    <property type="match status" value="1"/>
</dbReference>
<dbReference type="InterPro" id="IPR007272">
    <property type="entry name" value="Sulf_transp_TsuA/YedE"/>
</dbReference>
<evidence type="ECO:0000313" key="11">
    <source>
        <dbReference type="Proteomes" id="UP000285523"/>
    </source>
</evidence>
<dbReference type="RefSeq" id="WP_119856937.1">
    <property type="nucleotide sequence ID" value="NZ_QYYD01000011.1"/>
</dbReference>
<comment type="caution">
    <text evidence="10">The sequence shown here is derived from an EMBL/GenBank/DDBJ whole genome shotgun (WGS) entry which is preliminary data.</text>
</comment>
<dbReference type="AlphaFoldDB" id="A0A418VE31"/>
<reference evidence="10 11" key="1">
    <citation type="submission" date="2018-09" db="EMBL/GenBank/DDBJ databases">
        <title>Draft genome sequence of Rhodopseudomonas palustris 2.1.18.</title>
        <authorList>
            <person name="Robertson S.L."/>
            <person name="Meyer T.E."/>
            <person name="Kyndt J.A."/>
        </authorList>
    </citation>
    <scope>NUCLEOTIDE SEQUENCE [LARGE SCALE GENOMIC DNA]</scope>
    <source>
        <strain evidence="10 11">2.1.18</strain>
    </source>
</reference>
<keyword evidence="5 9" id="KW-0812">Transmembrane</keyword>
<protein>
    <submittedName>
        <fullName evidence="10">YeeE/YedE family protein</fullName>
    </submittedName>
</protein>
<comment type="similarity">
    <text evidence="8">Belongs to the TsuA/YedE (TC 9.B.102) family.</text>
</comment>
<evidence type="ECO:0000256" key="6">
    <source>
        <dbReference type="ARBA" id="ARBA00022989"/>
    </source>
</evidence>
<dbReference type="PANTHER" id="PTHR30574">
    <property type="entry name" value="INNER MEMBRANE PROTEIN YEDE"/>
    <property type="match status" value="1"/>
</dbReference>
<evidence type="ECO:0000256" key="3">
    <source>
        <dbReference type="ARBA" id="ARBA00022475"/>
    </source>
</evidence>
<proteinExistence type="inferred from homology"/>
<sequence>MTDLSVDARLLASDRTSGSGRGSINATVVAIGLSVLSAGALGLGAAYGWRQGALFVLGGGLGLVLYHALFGFTSAWRVFIADGRGAGLRAQMLMLAVAVILFFPALGHGSVFGEAVRGEYGAVGVSVLVGAFLFGIGMQLGGGCASGTLYTAGGGNTRMLVTLAAFIAGSTIGALHLPWWSAQPNIGPVSIISSLGWAPALAISLAAFAAIAALTRVIETNKHGTLLSGAEPQHRGWRRLLQGPWPLLAGAIALALGNFATLYLAGRPWGVTSAFALWGSKLAEFAGADVASWGYWQVPARAASLHQSVFADITSVMNFGIILGAMIAAGLAGKFAPSWRIPARSLIAALAGGLLLGYGARLAYGCNIGAYFSGIASGSLHGWVWLVAAFAGSVLGTRLRPVFGLSVERSGQA</sequence>
<keyword evidence="7 9" id="KW-0472">Membrane</keyword>
<evidence type="ECO:0000256" key="8">
    <source>
        <dbReference type="ARBA" id="ARBA00035655"/>
    </source>
</evidence>
<dbReference type="OrthoDB" id="9794165at2"/>
<evidence type="ECO:0000256" key="5">
    <source>
        <dbReference type="ARBA" id="ARBA00022692"/>
    </source>
</evidence>
<accession>A0A418VE31</accession>
<feature type="transmembrane region" description="Helical" evidence="9">
    <location>
        <begin position="24"/>
        <end position="47"/>
    </location>
</feature>
<gene>
    <name evidence="10" type="ORF">D4Q52_12800</name>
</gene>
<dbReference type="Pfam" id="PF04143">
    <property type="entry name" value="Sulf_transp"/>
    <property type="match status" value="1"/>
</dbReference>
<organism evidence="10 11">
    <name type="scientific">Rhodopseudomonas palustris</name>
    <dbReference type="NCBI Taxonomy" id="1076"/>
    <lineage>
        <taxon>Bacteria</taxon>
        <taxon>Pseudomonadati</taxon>
        <taxon>Pseudomonadota</taxon>
        <taxon>Alphaproteobacteria</taxon>
        <taxon>Hyphomicrobiales</taxon>
        <taxon>Nitrobacteraceae</taxon>
        <taxon>Rhodopseudomonas</taxon>
    </lineage>
</organism>
<feature type="transmembrane region" description="Helical" evidence="9">
    <location>
        <begin position="370"/>
        <end position="391"/>
    </location>
</feature>
<keyword evidence="2" id="KW-0813">Transport</keyword>
<evidence type="ECO:0000256" key="7">
    <source>
        <dbReference type="ARBA" id="ARBA00023136"/>
    </source>
</evidence>
<comment type="subcellular location">
    <subcellularLocation>
        <location evidence="1">Cell inner membrane</location>
        <topology evidence="1">Multi-pass membrane protein</topology>
    </subcellularLocation>
</comment>
<name>A0A418VE31_RHOPL</name>
<evidence type="ECO:0000256" key="2">
    <source>
        <dbReference type="ARBA" id="ARBA00022448"/>
    </source>
</evidence>
<feature type="transmembrane region" description="Helical" evidence="9">
    <location>
        <begin position="245"/>
        <end position="265"/>
    </location>
</feature>
<feature type="transmembrane region" description="Helical" evidence="9">
    <location>
        <begin position="92"/>
        <end position="113"/>
    </location>
</feature>
<feature type="transmembrane region" description="Helical" evidence="9">
    <location>
        <begin position="313"/>
        <end position="333"/>
    </location>
</feature>
<keyword evidence="4" id="KW-0997">Cell inner membrane</keyword>
<feature type="transmembrane region" description="Helical" evidence="9">
    <location>
        <begin position="345"/>
        <end position="364"/>
    </location>
</feature>
<feature type="transmembrane region" description="Helical" evidence="9">
    <location>
        <begin position="159"/>
        <end position="179"/>
    </location>
</feature>
<evidence type="ECO:0000256" key="4">
    <source>
        <dbReference type="ARBA" id="ARBA00022519"/>
    </source>
</evidence>
<dbReference type="EMBL" id="QYYD01000011">
    <property type="protein sequence ID" value="RJF74362.1"/>
    <property type="molecule type" value="Genomic_DNA"/>
</dbReference>
<feature type="transmembrane region" description="Helical" evidence="9">
    <location>
        <begin position="53"/>
        <end position="80"/>
    </location>
</feature>
<dbReference type="Proteomes" id="UP000285523">
    <property type="component" value="Unassembled WGS sequence"/>
</dbReference>
<evidence type="ECO:0000256" key="9">
    <source>
        <dbReference type="SAM" id="Phobius"/>
    </source>
</evidence>